<evidence type="ECO:0000313" key="5">
    <source>
        <dbReference type="EMBL" id="UXE59316.1"/>
    </source>
</evidence>
<organism evidence="5">
    <name type="scientific">Woronichinia naegeliana WA131</name>
    <dbReference type="NCBI Taxonomy" id="2824559"/>
    <lineage>
        <taxon>Bacteria</taxon>
        <taxon>Bacillati</taxon>
        <taxon>Cyanobacteriota</taxon>
        <taxon>Cyanophyceae</taxon>
        <taxon>Synechococcales</taxon>
        <taxon>Coelosphaeriaceae</taxon>
        <taxon>Woronichinia</taxon>
    </lineage>
</organism>
<dbReference type="EMBL" id="CP073041">
    <property type="protein sequence ID" value="UXE59316.1"/>
    <property type="molecule type" value="Genomic_DNA"/>
</dbReference>
<dbReference type="InterPro" id="IPR008490">
    <property type="entry name" value="Transposase_InsH_N"/>
</dbReference>
<dbReference type="KEGG" id="wna:KA717_26100"/>
<proteinExistence type="predicted"/>
<feature type="domain" description="Transposase InsH N-terminal" evidence="3">
    <location>
        <begin position="22"/>
        <end position="116"/>
    </location>
</feature>
<evidence type="ECO:0000259" key="3">
    <source>
        <dbReference type="Pfam" id="PF05598"/>
    </source>
</evidence>
<dbReference type="NCBIfam" id="NF033578">
    <property type="entry name" value="transpos_IS5_1"/>
    <property type="match status" value="1"/>
</dbReference>
<name>A0A977KUS0_9CYAN</name>
<dbReference type="Pfam" id="PF05598">
    <property type="entry name" value="DUF772"/>
    <property type="match status" value="1"/>
</dbReference>
<feature type="compositionally biased region" description="Basic and acidic residues" evidence="2">
    <location>
        <begin position="381"/>
        <end position="397"/>
    </location>
</feature>
<accession>A0A977KUS0</accession>
<dbReference type="PANTHER" id="PTHR33803">
    <property type="entry name" value="IS1478 TRANSPOSASE"/>
    <property type="match status" value="1"/>
</dbReference>
<feature type="domain" description="Transposase DDE" evidence="4">
    <location>
        <begin position="351"/>
        <end position="440"/>
    </location>
</feature>
<evidence type="ECO:0000259" key="4">
    <source>
        <dbReference type="Pfam" id="PF13586"/>
    </source>
</evidence>
<feature type="region of interest" description="Disordered" evidence="2">
    <location>
        <begin position="372"/>
        <end position="397"/>
    </location>
</feature>
<gene>
    <name evidence="5" type="ORF">KA717_26100</name>
</gene>
<evidence type="ECO:0000256" key="2">
    <source>
        <dbReference type="SAM" id="MobiDB-lite"/>
    </source>
</evidence>
<reference evidence="5" key="1">
    <citation type="submission" date="2021-04" db="EMBL/GenBank/DDBJ databases">
        <title>Genome sequence of Woronichinia naegeliana from Washington state freshwater lake bloom.</title>
        <authorList>
            <person name="Dreher T.W."/>
        </authorList>
    </citation>
    <scope>NUCLEOTIDE SEQUENCE</scope>
    <source>
        <strain evidence="5">WA131</strain>
    </source>
</reference>
<feature type="coiled-coil region" evidence="1">
    <location>
        <begin position="236"/>
        <end position="281"/>
    </location>
</feature>
<dbReference type="InterPro" id="IPR047710">
    <property type="entry name" value="Transpos_IS5-like"/>
</dbReference>
<evidence type="ECO:0000256" key="1">
    <source>
        <dbReference type="SAM" id="Coils"/>
    </source>
</evidence>
<dbReference type="PANTHER" id="PTHR33803:SF3">
    <property type="entry name" value="BLL1974 PROTEIN"/>
    <property type="match status" value="1"/>
</dbReference>
<dbReference type="Proteomes" id="UP001065613">
    <property type="component" value="Chromosome"/>
</dbReference>
<dbReference type="Pfam" id="PF13586">
    <property type="entry name" value="DDE_Tnp_1_2"/>
    <property type="match status" value="1"/>
</dbReference>
<dbReference type="InterPro" id="IPR025668">
    <property type="entry name" value="Tnp_DDE_dom"/>
</dbReference>
<keyword evidence="1" id="KW-0175">Coiled coil</keyword>
<dbReference type="AlphaFoldDB" id="A0A977KUS0"/>
<sequence>MYRKQQYSIETPENLKNLFGGQLDEENRWIEMSKMILWEEYEEEYAKNFTEKKGAPAKSFRMALGALIIKEISGKSDRETVEQIKENPYLQYFIGMESYSSKEAFNASMMVHFRKKIGMELINKINKEIEKKATGVASEKKENEGKLLLDATCTPADIKYPTDIGILNDAREKTEKIIDKLYEEIKEKRKEKPRTYREVARKEYLAIAKKRRVSKKERRKGTKKQLGYIKRNLSHIEKMIEEGAKLEKLTKKEQEELVTIGKVYEQQLEMYEKKTNKVENRIVSVSQPHVRPIVRGKAGKAVEFGAKISASNVNGFVFLDKLSWDNYNESGDLQARIEEYKRETGCYPESVHVDKIYRTKANRAYCKERDIRMSGPRLGRPPKEVSKEKKKEARSDERVRNAIEGKFGQGKRKFSLGRVMAKLPETSETVIAMNFLVMNLSTLLQRVRPLVDKSCCNQGSTGNPY</sequence>
<protein>
    <submittedName>
        <fullName evidence="5">IS5 family transposase</fullName>
    </submittedName>
</protein>